<protein>
    <submittedName>
        <fullName evidence="1">Uncharacterized protein</fullName>
    </submittedName>
</protein>
<accession>A0A382M6C3</accession>
<proteinExistence type="predicted"/>
<dbReference type="EMBL" id="UINC01090725">
    <property type="protein sequence ID" value="SVC42922.1"/>
    <property type="molecule type" value="Genomic_DNA"/>
</dbReference>
<feature type="non-terminal residue" evidence="1">
    <location>
        <position position="1"/>
    </location>
</feature>
<dbReference type="AlphaFoldDB" id="A0A382M6C3"/>
<organism evidence="1">
    <name type="scientific">marine metagenome</name>
    <dbReference type="NCBI Taxonomy" id="408172"/>
    <lineage>
        <taxon>unclassified sequences</taxon>
        <taxon>metagenomes</taxon>
        <taxon>ecological metagenomes</taxon>
    </lineage>
</organism>
<evidence type="ECO:0000313" key="1">
    <source>
        <dbReference type="EMBL" id="SVC42922.1"/>
    </source>
</evidence>
<reference evidence="1" key="1">
    <citation type="submission" date="2018-05" db="EMBL/GenBank/DDBJ databases">
        <authorList>
            <person name="Lanie J.A."/>
            <person name="Ng W.-L."/>
            <person name="Kazmierczak K.M."/>
            <person name="Andrzejewski T.M."/>
            <person name="Davidsen T.M."/>
            <person name="Wayne K.J."/>
            <person name="Tettelin H."/>
            <person name="Glass J.I."/>
            <person name="Rusch D."/>
            <person name="Podicherti R."/>
            <person name="Tsui H.-C.T."/>
            <person name="Winkler M.E."/>
        </authorList>
    </citation>
    <scope>NUCLEOTIDE SEQUENCE</scope>
</reference>
<sequence length="362" mass="42273">FPNDALYSGQNEQSSSFFIQPEYYHEFETGSSFTFVPFFRLDSSDQERTHFDVREFTYLWLKEDFELRVGVRKVFWGVTEFIHLVDIINQTDLVENMDTEDKLGQPMTNFSISRDWGTVDIFWMPFFRERTFVGTGGRMRGATIVDEDRSQYESAAEEWHSDWALRYSRTFGDIDIGLSQFMGTNRDPTLLDGTDSSGNNIKIPKYEQINQTSLDVAYVVGEWLWKLESLYRSGQGNENYFAWAGGFEYTLVGFLKSSMDLGFVGEWLYDDREDDATTAFENDIASGLRLTVNDAASSEALLGWVQDVDTNTRFFFLEASRRFWSNWLLNLEVRLSLDQPDSDFLFPQRKDDLFQTELIYYF</sequence>
<name>A0A382M6C3_9ZZZZ</name>
<gene>
    <name evidence="1" type="ORF">METZ01_LOCUS295776</name>
</gene>